<gene>
    <name evidence="6" type="ORF">GIB67_038958</name>
</gene>
<dbReference type="OrthoDB" id="2789670at2759"/>
<evidence type="ECO:0000256" key="1">
    <source>
        <dbReference type="ARBA" id="ARBA00022723"/>
    </source>
</evidence>
<dbReference type="InterPro" id="IPR002401">
    <property type="entry name" value="Cyt_P450_E_grp-I"/>
</dbReference>
<keyword evidence="4" id="KW-0560">Oxidoreductase</keyword>
<keyword evidence="5" id="KW-0472">Membrane</keyword>
<keyword evidence="7" id="KW-1185">Reference proteome</keyword>
<protein>
    <recommendedName>
        <fullName evidence="8">Ent-kaurenoic acid oxidase</fullName>
    </recommendedName>
</protein>
<dbReference type="GO" id="GO:0016705">
    <property type="term" value="F:oxidoreductase activity, acting on paired donors, with incorporation or reduction of molecular oxygen"/>
    <property type="evidence" value="ECO:0007669"/>
    <property type="project" value="InterPro"/>
</dbReference>
<dbReference type="GO" id="GO:0016132">
    <property type="term" value="P:brassinosteroid biosynthetic process"/>
    <property type="evidence" value="ECO:0007669"/>
    <property type="project" value="TreeGrafter"/>
</dbReference>
<comment type="caution">
    <text evidence="6">The sequence shown here is derived from an EMBL/GenBank/DDBJ whole genome shotgun (WGS) entry which is preliminary data.</text>
</comment>
<dbReference type="PRINTS" id="PR00385">
    <property type="entry name" value="P450"/>
</dbReference>
<evidence type="ECO:0008006" key="8">
    <source>
        <dbReference type="Google" id="ProtNLM"/>
    </source>
</evidence>
<comment type="cofactor">
    <cofactor evidence="3">
        <name>heme</name>
        <dbReference type="ChEBI" id="CHEBI:30413"/>
    </cofactor>
</comment>
<dbReference type="InterPro" id="IPR017972">
    <property type="entry name" value="Cyt_P450_CS"/>
</dbReference>
<evidence type="ECO:0000313" key="6">
    <source>
        <dbReference type="EMBL" id="KAF6175747.1"/>
    </source>
</evidence>
<reference evidence="6 7" key="1">
    <citation type="journal article" date="2020" name="IScience">
        <title>Genome Sequencing of the Endangered Kingdonia uniflora (Circaeasteraceae, Ranunculales) Reveals Potential Mechanisms of Evolutionary Specialization.</title>
        <authorList>
            <person name="Sun Y."/>
            <person name="Deng T."/>
            <person name="Zhang A."/>
            <person name="Moore M.J."/>
            <person name="Landis J.B."/>
            <person name="Lin N."/>
            <person name="Zhang H."/>
            <person name="Zhang X."/>
            <person name="Huang J."/>
            <person name="Zhang X."/>
            <person name="Sun H."/>
            <person name="Wang H."/>
        </authorList>
    </citation>
    <scope>NUCLEOTIDE SEQUENCE [LARGE SCALE GENOMIC DNA]</scope>
    <source>
        <strain evidence="6">TB1705</strain>
        <tissue evidence="6">Leaf</tissue>
    </source>
</reference>
<dbReference type="PANTHER" id="PTHR24286">
    <property type="entry name" value="CYTOCHROME P450 26"/>
    <property type="match status" value="1"/>
</dbReference>
<keyword evidence="2 3" id="KW-0408">Iron</keyword>
<keyword evidence="5" id="KW-1133">Transmembrane helix</keyword>
<dbReference type="GO" id="GO:0004497">
    <property type="term" value="F:monooxygenase activity"/>
    <property type="evidence" value="ECO:0007669"/>
    <property type="project" value="UniProtKB-KW"/>
</dbReference>
<dbReference type="InterPro" id="IPR001128">
    <property type="entry name" value="Cyt_P450"/>
</dbReference>
<evidence type="ECO:0000256" key="5">
    <source>
        <dbReference type="SAM" id="Phobius"/>
    </source>
</evidence>
<name>A0A7J7P8J7_9MAGN</name>
<dbReference type="InterPro" id="IPR036396">
    <property type="entry name" value="Cyt_P450_sf"/>
</dbReference>
<dbReference type="AlphaFoldDB" id="A0A7J7P8J7"/>
<accession>A0A7J7P8J7</accession>
<proteinExistence type="inferred from homology"/>
<evidence type="ECO:0000313" key="7">
    <source>
        <dbReference type="Proteomes" id="UP000541444"/>
    </source>
</evidence>
<keyword evidence="5" id="KW-0812">Transmembrane</keyword>
<dbReference type="GO" id="GO:0020037">
    <property type="term" value="F:heme binding"/>
    <property type="evidence" value="ECO:0007669"/>
    <property type="project" value="InterPro"/>
</dbReference>
<dbReference type="EMBL" id="JACGCM010000150">
    <property type="protein sequence ID" value="KAF6175747.1"/>
    <property type="molecule type" value="Genomic_DNA"/>
</dbReference>
<organism evidence="6 7">
    <name type="scientific">Kingdonia uniflora</name>
    <dbReference type="NCBI Taxonomy" id="39325"/>
    <lineage>
        <taxon>Eukaryota</taxon>
        <taxon>Viridiplantae</taxon>
        <taxon>Streptophyta</taxon>
        <taxon>Embryophyta</taxon>
        <taxon>Tracheophyta</taxon>
        <taxon>Spermatophyta</taxon>
        <taxon>Magnoliopsida</taxon>
        <taxon>Ranunculales</taxon>
        <taxon>Circaeasteraceae</taxon>
        <taxon>Kingdonia</taxon>
    </lineage>
</organism>
<dbReference type="Pfam" id="PF00067">
    <property type="entry name" value="p450"/>
    <property type="match status" value="1"/>
</dbReference>
<keyword evidence="4" id="KW-0503">Monooxygenase</keyword>
<dbReference type="SUPFAM" id="SSF48264">
    <property type="entry name" value="Cytochrome P450"/>
    <property type="match status" value="1"/>
</dbReference>
<dbReference type="PROSITE" id="PS00086">
    <property type="entry name" value="CYTOCHROME_P450"/>
    <property type="match status" value="1"/>
</dbReference>
<keyword evidence="3 4" id="KW-0349">Heme</keyword>
<keyword evidence="1 3" id="KW-0479">Metal-binding</keyword>
<dbReference type="GO" id="GO:0016125">
    <property type="term" value="P:sterol metabolic process"/>
    <property type="evidence" value="ECO:0007669"/>
    <property type="project" value="TreeGrafter"/>
</dbReference>
<dbReference type="GO" id="GO:0044550">
    <property type="term" value="P:secondary metabolite biosynthetic process"/>
    <property type="evidence" value="ECO:0007669"/>
    <property type="project" value="UniProtKB-ARBA"/>
</dbReference>
<dbReference type="GO" id="GO:0005506">
    <property type="term" value="F:iron ion binding"/>
    <property type="evidence" value="ECO:0007669"/>
    <property type="project" value="InterPro"/>
</dbReference>
<feature type="binding site" description="axial binding residue" evidence="3">
    <location>
        <position position="430"/>
    </location>
    <ligand>
        <name>heme</name>
        <dbReference type="ChEBI" id="CHEBI:30413"/>
    </ligand>
    <ligandPart>
        <name>Fe</name>
        <dbReference type="ChEBI" id="CHEBI:18248"/>
    </ligandPart>
</feature>
<dbReference type="PANTHER" id="PTHR24286:SF12">
    <property type="entry name" value="CYTOCHROME P450 FAMILY PROTEIN, EXPRESSED"/>
    <property type="match status" value="1"/>
</dbReference>
<comment type="similarity">
    <text evidence="4">Belongs to the cytochrome P450 family.</text>
</comment>
<feature type="transmembrane region" description="Helical" evidence="5">
    <location>
        <begin position="6"/>
        <end position="26"/>
    </location>
</feature>
<dbReference type="Proteomes" id="UP000541444">
    <property type="component" value="Unassembled WGS sequence"/>
</dbReference>
<sequence length="481" mass="54550">MEGTVLWWLASVIGGLPLLLWLLWSWNEIRFLVPLKARMGNTKIPPGHMGLPVLGELLNFLWYFKIVGRPDDFIISKRERYGAGVGMYRTHLFGSPSIIGCSPAFNKFVMQNDNLFPIRWPAQDIVGQKSLVVLNGKAHARLRSYVSNAINKPDALKKIAKLVQPRIVASLRLWAEKGQIRGIEETKKVTFENIGKMFANLEPGPVLDELDRCFEGLVKGVRAQPINLPGTAYHHALQCRKILMAIFRTELEKKNGNGSEDGDDLMDGLMRIKDEHGEILCDDEVLDNIVSLVLAGYESTSLASMWALYYLAKYPDVLQKLREENNAVNNKKRGDFITNEDLAKLKYTNKVVEETIRMANIAAFTFRLVSEDTEYKGHMLPKGWKVILWIRYMHTDPNNFDNPMCFNPDRWNQPPKPGTYQVFGGGARICAGNNLARLQLAIYLHHLATGYKWELVNPNAKMEYLPHPKPVDGVEIAFSTL</sequence>
<evidence type="ECO:0000256" key="4">
    <source>
        <dbReference type="RuleBase" id="RU000461"/>
    </source>
</evidence>
<evidence type="ECO:0000256" key="2">
    <source>
        <dbReference type="ARBA" id="ARBA00023004"/>
    </source>
</evidence>
<dbReference type="GO" id="GO:0010268">
    <property type="term" value="P:brassinosteroid homeostasis"/>
    <property type="evidence" value="ECO:0007669"/>
    <property type="project" value="TreeGrafter"/>
</dbReference>
<evidence type="ECO:0000256" key="3">
    <source>
        <dbReference type="PIRSR" id="PIRSR602401-1"/>
    </source>
</evidence>
<dbReference type="Gene3D" id="1.10.630.10">
    <property type="entry name" value="Cytochrome P450"/>
    <property type="match status" value="1"/>
</dbReference>
<dbReference type="PRINTS" id="PR00463">
    <property type="entry name" value="EP450I"/>
</dbReference>